<dbReference type="InterPro" id="IPR028976">
    <property type="entry name" value="CheC-like_sf"/>
</dbReference>
<dbReference type="AlphaFoldDB" id="A0A1I3VX93"/>
<evidence type="ECO:0000256" key="7">
    <source>
        <dbReference type="SAM" id="MobiDB-lite"/>
    </source>
</evidence>
<comment type="function">
    <text evidence="6">FliM is one of three proteins (FliG, FliN, FliM) that forms the rotor-mounted switch complex (C ring), located at the base of the basal body. This complex interacts with the CheY and CheZ chemotaxis proteins, in addition to contacting components of the motor that determine the direction of flagellar rotation.</text>
</comment>
<evidence type="ECO:0000256" key="6">
    <source>
        <dbReference type="ARBA" id="ARBA00025044"/>
    </source>
</evidence>
<evidence type="ECO:0000256" key="4">
    <source>
        <dbReference type="ARBA" id="ARBA00022779"/>
    </source>
</evidence>
<dbReference type="Proteomes" id="UP000183299">
    <property type="component" value="Unassembled WGS sequence"/>
</dbReference>
<dbReference type="GeneID" id="98666620"/>
<keyword evidence="5" id="KW-0472">Membrane</keyword>
<protein>
    <submittedName>
        <fullName evidence="9">Flagellar motor switch protein FliM</fullName>
    </submittedName>
</protein>
<evidence type="ECO:0000313" key="9">
    <source>
        <dbReference type="EMBL" id="SFJ99759.1"/>
    </source>
</evidence>
<evidence type="ECO:0000256" key="5">
    <source>
        <dbReference type="ARBA" id="ARBA00023136"/>
    </source>
</evidence>
<organism evidence="9 10">
    <name type="scientific">Celeribacter halophilus</name>
    <dbReference type="NCBI Taxonomy" id="576117"/>
    <lineage>
        <taxon>Bacteria</taxon>
        <taxon>Pseudomonadati</taxon>
        <taxon>Pseudomonadota</taxon>
        <taxon>Alphaproteobacteria</taxon>
        <taxon>Rhodobacterales</taxon>
        <taxon>Roseobacteraceae</taxon>
        <taxon>Celeribacter</taxon>
    </lineage>
</organism>
<dbReference type="SUPFAM" id="SSF101801">
    <property type="entry name" value="Surface presentation of antigens (SPOA)"/>
    <property type="match status" value="1"/>
</dbReference>
<dbReference type="EMBL" id="FORY01000018">
    <property type="protein sequence ID" value="SFJ99759.1"/>
    <property type="molecule type" value="Genomic_DNA"/>
</dbReference>
<keyword evidence="9" id="KW-0969">Cilium</keyword>
<sequence length="404" mass="42742">MSDAEIISAMRRKAGVGRPPPEVQPMSPAKALTLALAKAAEETIGLVLQVTEVGEERIAMSRLAEEVPENALMTLLEGPENIYGLAVWDRNTVSAIVEQQTTGKVLTLPPEDRAPTATDAVMCSDLCNQALRQFENIVTEMTDPPDVAGFHAAAQLRETRSLVMAFDDVPYRLYRIRVRLGRGARDGVVFLVFPYDMPKPKASDTETAEFRESFQNVVMKSEACLDTVLHRLRMPLADVTALSEGMMLPIPREAISRVELRADDRLVSRARLGQINGKRALRLVLCSEEDEGLGETGGAMFGGAGVSAIGGFGGDASGGLSQEAETGLPDPSGFPALAGGEAASPEADLPPLGDLPATGDLPPLGQTGEAGNGDLPSLGDLPPIGDLPPLGEGFATPDELPPLE</sequence>
<dbReference type="GO" id="GO:0006935">
    <property type="term" value="P:chemotaxis"/>
    <property type="evidence" value="ECO:0007669"/>
    <property type="project" value="UniProtKB-KW"/>
</dbReference>
<evidence type="ECO:0000313" key="10">
    <source>
        <dbReference type="Proteomes" id="UP000183299"/>
    </source>
</evidence>
<dbReference type="InterPro" id="IPR001543">
    <property type="entry name" value="FliN-like_C"/>
</dbReference>
<keyword evidence="2" id="KW-1003">Cell membrane</keyword>
<dbReference type="InterPro" id="IPR036429">
    <property type="entry name" value="SpoA-like_sf"/>
</dbReference>
<reference evidence="9 10" key="1">
    <citation type="submission" date="2016-10" db="EMBL/GenBank/DDBJ databases">
        <authorList>
            <person name="de Groot N.N."/>
        </authorList>
    </citation>
    <scope>NUCLEOTIDE SEQUENCE [LARGE SCALE GENOMIC DNA]</scope>
    <source>
        <strain evidence="9 10">CGMCC 1.8891</strain>
    </source>
</reference>
<feature type="domain" description="Flagellar motor switch protein FliN-like C-terminal" evidence="8">
    <location>
        <begin position="219"/>
        <end position="283"/>
    </location>
</feature>
<name>A0A1I3VX93_9RHOB</name>
<dbReference type="RefSeq" id="WP_066601641.1">
    <property type="nucleotide sequence ID" value="NZ_FORY01000018.1"/>
</dbReference>
<evidence type="ECO:0000256" key="2">
    <source>
        <dbReference type="ARBA" id="ARBA00022475"/>
    </source>
</evidence>
<feature type="region of interest" description="Disordered" evidence="7">
    <location>
        <begin position="316"/>
        <end position="404"/>
    </location>
</feature>
<keyword evidence="9" id="KW-0282">Flagellum</keyword>
<evidence type="ECO:0000256" key="3">
    <source>
        <dbReference type="ARBA" id="ARBA00022500"/>
    </source>
</evidence>
<proteinExistence type="predicted"/>
<dbReference type="Gene3D" id="3.40.1550.10">
    <property type="entry name" value="CheC-like"/>
    <property type="match status" value="1"/>
</dbReference>
<dbReference type="GO" id="GO:0097588">
    <property type="term" value="P:archaeal or bacterial-type flagellum-dependent cell motility"/>
    <property type="evidence" value="ECO:0007669"/>
    <property type="project" value="UniProtKB-KW"/>
</dbReference>
<keyword evidence="9" id="KW-0966">Cell projection</keyword>
<dbReference type="Pfam" id="PF01052">
    <property type="entry name" value="FliMN_C"/>
    <property type="match status" value="1"/>
</dbReference>
<evidence type="ECO:0000256" key="1">
    <source>
        <dbReference type="ARBA" id="ARBA00004202"/>
    </source>
</evidence>
<feature type="compositionally biased region" description="Low complexity" evidence="7">
    <location>
        <begin position="372"/>
        <end position="391"/>
    </location>
</feature>
<dbReference type="GO" id="GO:0005886">
    <property type="term" value="C:plasma membrane"/>
    <property type="evidence" value="ECO:0007669"/>
    <property type="project" value="UniProtKB-SubCell"/>
</dbReference>
<keyword evidence="3" id="KW-0145">Chemotaxis</keyword>
<accession>A0A1I3VX93</accession>
<comment type="subcellular location">
    <subcellularLocation>
        <location evidence="1">Cell membrane</location>
        <topology evidence="1">Peripheral membrane protein</topology>
    </subcellularLocation>
</comment>
<keyword evidence="4" id="KW-0283">Flagellar rotation</keyword>
<dbReference type="Gene3D" id="2.30.330.10">
    <property type="entry name" value="SpoA-like"/>
    <property type="match status" value="1"/>
</dbReference>
<dbReference type="STRING" id="576117.SAMN04488138_11839"/>
<gene>
    <name evidence="9" type="ORF">SAMN04488138_11839</name>
</gene>
<evidence type="ECO:0000259" key="8">
    <source>
        <dbReference type="Pfam" id="PF01052"/>
    </source>
</evidence>
<keyword evidence="10" id="KW-1185">Reference proteome</keyword>
<dbReference type="OrthoDB" id="7824563at2"/>